<name>A0ABV0U9M8_9TELE</name>
<evidence type="ECO:0000313" key="3">
    <source>
        <dbReference type="Proteomes" id="UP001482620"/>
    </source>
</evidence>
<keyword evidence="3" id="KW-1185">Reference proteome</keyword>
<dbReference type="Proteomes" id="UP001482620">
    <property type="component" value="Unassembled WGS sequence"/>
</dbReference>
<protein>
    <submittedName>
        <fullName evidence="2">Uncharacterized protein</fullName>
    </submittedName>
</protein>
<reference evidence="2 3" key="1">
    <citation type="submission" date="2021-06" db="EMBL/GenBank/DDBJ databases">
        <authorList>
            <person name="Palmer J.M."/>
        </authorList>
    </citation>
    <scope>NUCLEOTIDE SEQUENCE [LARGE SCALE GENOMIC DNA]</scope>
    <source>
        <strain evidence="3">if_2019</strain>
        <tissue evidence="2">Muscle</tissue>
    </source>
</reference>
<sequence>MKNNKQMGQAVRAGLRTISMSTELLKKRGINVAAPAVRAEEEGIYLWKMEVKPSCFCCFPPGLQWFTKKHKQIPTESLIIPSLFRKLRLQETSVGFSSTPNTYNINPSEGTSFKG</sequence>
<comment type="caution">
    <text evidence="2">The sequence shown here is derived from an EMBL/GenBank/DDBJ whole genome shotgun (WGS) entry which is preliminary data.</text>
</comment>
<accession>A0ABV0U9M8</accession>
<organism evidence="2 3">
    <name type="scientific">Ilyodon furcidens</name>
    <name type="common">goldbreast splitfin</name>
    <dbReference type="NCBI Taxonomy" id="33524"/>
    <lineage>
        <taxon>Eukaryota</taxon>
        <taxon>Metazoa</taxon>
        <taxon>Chordata</taxon>
        <taxon>Craniata</taxon>
        <taxon>Vertebrata</taxon>
        <taxon>Euteleostomi</taxon>
        <taxon>Actinopterygii</taxon>
        <taxon>Neopterygii</taxon>
        <taxon>Teleostei</taxon>
        <taxon>Neoteleostei</taxon>
        <taxon>Acanthomorphata</taxon>
        <taxon>Ovalentaria</taxon>
        <taxon>Atherinomorphae</taxon>
        <taxon>Cyprinodontiformes</taxon>
        <taxon>Goodeidae</taxon>
        <taxon>Ilyodon</taxon>
    </lineage>
</organism>
<evidence type="ECO:0000256" key="1">
    <source>
        <dbReference type="SAM" id="MobiDB-lite"/>
    </source>
</evidence>
<evidence type="ECO:0000313" key="2">
    <source>
        <dbReference type="EMBL" id="MEQ2241885.1"/>
    </source>
</evidence>
<gene>
    <name evidence="2" type="ORF">ILYODFUR_030020</name>
</gene>
<dbReference type="EMBL" id="JAHRIQ010062303">
    <property type="protein sequence ID" value="MEQ2241885.1"/>
    <property type="molecule type" value="Genomic_DNA"/>
</dbReference>
<feature type="region of interest" description="Disordered" evidence="1">
    <location>
        <begin position="96"/>
        <end position="115"/>
    </location>
</feature>
<proteinExistence type="predicted"/>